<organism evidence="3 4">
    <name type="scientific">Panagrolaimus davidi</name>
    <dbReference type="NCBI Taxonomy" id="227884"/>
    <lineage>
        <taxon>Eukaryota</taxon>
        <taxon>Metazoa</taxon>
        <taxon>Ecdysozoa</taxon>
        <taxon>Nematoda</taxon>
        <taxon>Chromadorea</taxon>
        <taxon>Rhabditida</taxon>
        <taxon>Tylenchina</taxon>
        <taxon>Panagrolaimomorpha</taxon>
        <taxon>Panagrolaimoidea</taxon>
        <taxon>Panagrolaimidae</taxon>
        <taxon>Panagrolaimus</taxon>
    </lineage>
</organism>
<feature type="compositionally biased region" description="Basic and acidic residues" evidence="1">
    <location>
        <begin position="18"/>
        <end position="27"/>
    </location>
</feature>
<keyword evidence="3" id="KW-1185">Reference proteome</keyword>
<evidence type="ECO:0000259" key="2">
    <source>
        <dbReference type="Pfam" id="PF25273"/>
    </source>
</evidence>
<name>A0A914P309_9BILA</name>
<dbReference type="AlphaFoldDB" id="A0A914P309"/>
<protein>
    <submittedName>
        <fullName evidence="4">Transposase</fullName>
    </submittedName>
</protein>
<dbReference type="PANTHER" id="PTHR33153">
    <property type="entry name" value="MYND-TYPE DOMAIN-CONTAINING PROTEIN"/>
    <property type="match status" value="1"/>
</dbReference>
<proteinExistence type="predicted"/>
<evidence type="ECO:0000256" key="1">
    <source>
        <dbReference type="SAM" id="MobiDB-lite"/>
    </source>
</evidence>
<evidence type="ECO:0000313" key="3">
    <source>
        <dbReference type="Proteomes" id="UP000887578"/>
    </source>
</evidence>
<dbReference type="Proteomes" id="UP000887578">
    <property type="component" value="Unplaced"/>
</dbReference>
<dbReference type="Pfam" id="PF25273">
    <property type="entry name" value="DUF7869"/>
    <property type="match status" value="1"/>
</dbReference>
<reference evidence="4" key="1">
    <citation type="submission" date="2022-11" db="UniProtKB">
        <authorList>
            <consortium name="WormBaseParasite"/>
        </authorList>
    </citation>
    <scope>IDENTIFICATION</scope>
</reference>
<feature type="compositionally biased region" description="Basic residues" evidence="1">
    <location>
        <begin position="814"/>
        <end position="824"/>
    </location>
</feature>
<feature type="region of interest" description="Disordered" evidence="1">
    <location>
        <begin position="1"/>
        <end position="29"/>
    </location>
</feature>
<evidence type="ECO:0000313" key="4">
    <source>
        <dbReference type="WBParaSite" id="PDA_v2.g12238.t1"/>
    </source>
</evidence>
<dbReference type="PANTHER" id="PTHR33153:SF3">
    <property type="entry name" value="TRAFFICKING PROTEIN PARTICLE COMPLEX SUBUNIT 11 DOMAIN-CONTAINING PROTEIN"/>
    <property type="match status" value="1"/>
</dbReference>
<dbReference type="WBParaSite" id="PDA_v2.g12238.t1">
    <property type="protein sequence ID" value="PDA_v2.g12238.t1"/>
    <property type="gene ID" value="PDA_v2.g12238"/>
</dbReference>
<feature type="domain" description="DUF7869" evidence="2">
    <location>
        <begin position="494"/>
        <end position="634"/>
    </location>
</feature>
<dbReference type="InterPro" id="IPR057191">
    <property type="entry name" value="DUF7869"/>
</dbReference>
<feature type="region of interest" description="Disordered" evidence="1">
    <location>
        <begin position="774"/>
        <end position="824"/>
    </location>
</feature>
<accession>A0A914P309</accession>
<sequence length="824" mass="93443">MTITPIRDSNVGNNYQAEPRKDSKNKSTTDLQVLNNLKVLTLTSNHTSTNSWLNNKDKFNPANNSTLSLHIAAYENTVQPQKGVEDVPEKLKSKKKPLSTIKKDIFLQKYPGIEFPRQQEGNEGVTPEIEQFRASQILLNPNAVPPQERPQPQILDAFDVDESDIGNQGYIGFETLLSDDEEDEQSRNPTCKELCCMPVRLLNGVDPEVEIANLEKAFSFNANDSAGIVIEKHENYIAKLKAKDKRLKPVSPLDLISNNCKCGRKCNAVLSIKEICQLRTMWPIFYHDRISCQFYITKTLMVDKCFMPNMKGNDICIDFFCALNIFPKERALRFVQLITDGVDSPIHPNTGRRFHRETTIEKLARLAIYINENFEENPAKNSYLPSSRITKSTAAGEALKIPVKKRRKQNFSRLFKALAVETHFVSGNSLTKCNICTDYSFKLRKTSLSEEEKARIRLEWENHKAKISTFVLLSGEFGNTTTVGFFSPGGCFDNTTNAILSQILYTLTTLPHIPPTIFIQIDNFPGNKSYLFFAVFGYLLLRQTTIKEFYVSFMMPGHTHCDVDARFGNFSTYLNSKECGSPQELMSSFLECIPGEAKMKQSIYNFKEVLTPQCHNYGTVKSMYDFHIYLDEKNVPMVENARYELSERVLCGSRQKEDSFVAKIFKQPPPLDLQFQLVMPKMDGIDKMIPHITKWEKVITATAKNELLNLREEIHSNVGTPFLTWLQTTQEKAVTTESSHALEPEIVSLEESTTSENLPQTEEPVPIILASSPTTIEEQSQTSAETPQTVVGEPVPNNLRRSSRLAAPILSNSSRKRKNTRNNE</sequence>
<feature type="compositionally biased region" description="Polar residues" evidence="1">
    <location>
        <begin position="774"/>
        <end position="789"/>
    </location>
</feature>